<dbReference type="EMBL" id="LRQE01000015">
    <property type="protein sequence ID" value="KXA31361.1"/>
    <property type="molecule type" value="Genomic_DNA"/>
</dbReference>
<evidence type="ECO:0000256" key="4">
    <source>
        <dbReference type="ARBA" id="ARBA00022989"/>
    </source>
</evidence>
<keyword evidence="4 6" id="KW-1133">Transmembrane helix</keyword>
<dbReference type="InterPro" id="IPR007168">
    <property type="entry name" value="Phageshock_PspC_N"/>
</dbReference>
<accession>A0A133PRG2</accession>
<dbReference type="InterPro" id="IPR052027">
    <property type="entry name" value="PspC"/>
</dbReference>
<dbReference type="GO" id="GO:0005886">
    <property type="term" value="C:plasma membrane"/>
    <property type="evidence" value="ECO:0007669"/>
    <property type="project" value="UniProtKB-SubCell"/>
</dbReference>
<evidence type="ECO:0000256" key="3">
    <source>
        <dbReference type="ARBA" id="ARBA00022692"/>
    </source>
</evidence>
<evidence type="ECO:0000313" key="9">
    <source>
        <dbReference type="Proteomes" id="UP000070174"/>
    </source>
</evidence>
<dbReference type="PANTHER" id="PTHR33885">
    <property type="entry name" value="PHAGE SHOCK PROTEIN C"/>
    <property type="match status" value="1"/>
</dbReference>
<dbReference type="PANTHER" id="PTHR33885:SF3">
    <property type="entry name" value="PHAGE SHOCK PROTEIN C"/>
    <property type="match status" value="1"/>
</dbReference>
<reference evidence="8 9" key="1">
    <citation type="submission" date="2016-01" db="EMBL/GenBank/DDBJ databases">
        <authorList>
            <person name="Oliw E.H."/>
        </authorList>
    </citation>
    <scope>NUCLEOTIDE SEQUENCE [LARGE SCALE GENOMIC DNA]</scope>
    <source>
        <strain evidence="8 9">CMW7756A</strain>
    </source>
</reference>
<dbReference type="AlphaFoldDB" id="A0A133PRG2"/>
<dbReference type="Proteomes" id="UP000070174">
    <property type="component" value="Unassembled WGS sequence"/>
</dbReference>
<keyword evidence="5 6" id="KW-0472">Membrane</keyword>
<feature type="transmembrane region" description="Helical" evidence="6">
    <location>
        <begin position="36"/>
        <end position="56"/>
    </location>
</feature>
<dbReference type="PATRIC" id="fig|54005.3.peg.468"/>
<name>A0A133PRG2_9FIRM</name>
<comment type="subcellular location">
    <subcellularLocation>
        <location evidence="1">Cell membrane</location>
        <topology evidence="1">Single-pass membrane protein</topology>
    </subcellularLocation>
</comment>
<organism evidence="8">
    <name type="scientific">Peptoniphilus harei</name>
    <dbReference type="NCBI Taxonomy" id="54005"/>
    <lineage>
        <taxon>Bacteria</taxon>
        <taxon>Bacillati</taxon>
        <taxon>Bacillota</taxon>
        <taxon>Tissierellia</taxon>
        <taxon>Tissierellales</taxon>
        <taxon>Peptoniphilaceae</taxon>
        <taxon>Peptoniphilus</taxon>
    </lineage>
</organism>
<evidence type="ECO:0000259" key="7">
    <source>
        <dbReference type="Pfam" id="PF04024"/>
    </source>
</evidence>
<evidence type="ECO:0000256" key="1">
    <source>
        <dbReference type="ARBA" id="ARBA00004162"/>
    </source>
</evidence>
<feature type="domain" description="Phage shock protein PspC N-terminal" evidence="7">
    <location>
        <begin position="2"/>
        <end position="59"/>
    </location>
</feature>
<protein>
    <submittedName>
        <fullName evidence="8">PspC domain protein</fullName>
    </submittedName>
</protein>
<keyword evidence="3 6" id="KW-0812">Transmembrane</keyword>
<dbReference type="RefSeq" id="WP_005957865.1">
    <property type="nucleotide sequence ID" value="NZ_JASOSC010000002.1"/>
</dbReference>
<keyword evidence="2" id="KW-1003">Cell membrane</keyword>
<evidence type="ECO:0000313" key="8">
    <source>
        <dbReference type="EMBL" id="KXA31361.1"/>
    </source>
</evidence>
<dbReference type="Pfam" id="PF04024">
    <property type="entry name" value="PspC"/>
    <property type="match status" value="1"/>
</dbReference>
<evidence type="ECO:0000256" key="2">
    <source>
        <dbReference type="ARBA" id="ARBA00022475"/>
    </source>
</evidence>
<gene>
    <name evidence="8" type="ORF">HMPREF3229_00475</name>
</gene>
<sequence length="98" mass="11328">MKKLYRSRNDRFFAGVCGGIAKYLGIDSTLVRLITFLLIVPGGLSIWVYIALAIIIPSEPIGRIDESYGEKFSDPFKDSYGNYRDEYERQKKNDEDFY</sequence>
<proteinExistence type="predicted"/>
<comment type="caution">
    <text evidence="8">The sequence shown here is derived from an EMBL/GenBank/DDBJ whole genome shotgun (WGS) entry which is preliminary data.</text>
</comment>
<evidence type="ECO:0000256" key="5">
    <source>
        <dbReference type="ARBA" id="ARBA00023136"/>
    </source>
</evidence>
<evidence type="ECO:0000256" key="6">
    <source>
        <dbReference type="SAM" id="Phobius"/>
    </source>
</evidence>